<comment type="caution">
    <text evidence="1">The sequence shown here is derived from an EMBL/GenBank/DDBJ whole genome shotgun (WGS) entry which is preliminary data.</text>
</comment>
<dbReference type="EMBL" id="CM037162">
    <property type="protein sequence ID" value="KAH7863621.1"/>
    <property type="molecule type" value="Genomic_DNA"/>
</dbReference>
<protein>
    <submittedName>
        <fullName evidence="1">Uncharacterized protein</fullName>
    </submittedName>
</protein>
<name>A0ACB7ZCX9_9ERIC</name>
<proteinExistence type="predicted"/>
<keyword evidence="2" id="KW-1185">Reference proteome</keyword>
<gene>
    <name evidence="1" type="ORF">Vadar_019995</name>
</gene>
<reference evidence="1 2" key="1">
    <citation type="journal article" date="2021" name="Hortic Res">
        <title>High-quality reference genome and annotation aids understanding of berry development for evergreen blueberry (Vaccinium darrowii).</title>
        <authorList>
            <person name="Yu J."/>
            <person name="Hulse-Kemp A.M."/>
            <person name="Babiker E."/>
            <person name="Staton M."/>
        </authorList>
    </citation>
    <scope>NUCLEOTIDE SEQUENCE [LARGE SCALE GENOMIC DNA]</scope>
    <source>
        <strain evidence="2">cv. NJ 8807/NJ 8810</strain>
        <tissue evidence="1">Young leaf</tissue>
    </source>
</reference>
<accession>A0ACB7ZCX9</accession>
<evidence type="ECO:0000313" key="1">
    <source>
        <dbReference type="EMBL" id="KAH7863621.1"/>
    </source>
</evidence>
<dbReference type="Proteomes" id="UP000828048">
    <property type="component" value="Chromosome 12"/>
</dbReference>
<evidence type="ECO:0000313" key="2">
    <source>
        <dbReference type="Proteomes" id="UP000828048"/>
    </source>
</evidence>
<organism evidence="1 2">
    <name type="scientific">Vaccinium darrowii</name>
    <dbReference type="NCBI Taxonomy" id="229202"/>
    <lineage>
        <taxon>Eukaryota</taxon>
        <taxon>Viridiplantae</taxon>
        <taxon>Streptophyta</taxon>
        <taxon>Embryophyta</taxon>
        <taxon>Tracheophyta</taxon>
        <taxon>Spermatophyta</taxon>
        <taxon>Magnoliopsida</taxon>
        <taxon>eudicotyledons</taxon>
        <taxon>Gunneridae</taxon>
        <taxon>Pentapetalae</taxon>
        <taxon>asterids</taxon>
        <taxon>Ericales</taxon>
        <taxon>Ericaceae</taxon>
        <taxon>Vaccinioideae</taxon>
        <taxon>Vaccinieae</taxon>
        <taxon>Vaccinium</taxon>
    </lineage>
</organism>
<sequence length="131" mass="14609">MQGLIIAGSDTTSVNLTWLIAMLLNNRTALTRAQEEIDTQIGEREAILTWVEMKPWGGKNPVVMDENPTVVLENPMLVLENPTVDENPTVVLENPTLTVMAIDNLMDENPTLTVMEIDRLMDDPFSSFVLP</sequence>